<keyword evidence="6" id="KW-0843">Virulence</keyword>
<evidence type="ECO:0000256" key="3">
    <source>
        <dbReference type="ARBA" id="ARBA00010400"/>
    </source>
</evidence>
<organism evidence="9 10">
    <name type="scientific">Phytophthora fragariaefolia</name>
    <dbReference type="NCBI Taxonomy" id="1490495"/>
    <lineage>
        <taxon>Eukaryota</taxon>
        <taxon>Sar</taxon>
        <taxon>Stramenopiles</taxon>
        <taxon>Oomycota</taxon>
        <taxon>Peronosporomycetes</taxon>
        <taxon>Peronosporales</taxon>
        <taxon>Peronosporaceae</taxon>
        <taxon>Phytophthora</taxon>
    </lineage>
</organism>
<evidence type="ECO:0000256" key="1">
    <source>
        <dbReference type="ARBA" id="ARBA00004340"/>
    </source>
</evidence>
<evidence type="ECO:0000256" key="4">
    <source>
        <dbReference type="ARBA" id="ARBA00022525"/>
    </source>
</evidence>
<evidence type="ECO:0000259" key="8">
    <source>
        <dbReference type="Pfam" id="PF22748"/>
    </source>
</evidence>
<feature type="domain" description="RxLR effector PexRD54 WY" evidence="8">
    <location>
        <begin position="182"/>
        <end position="220"/>
    </location>
</feature>
<comment type="similarity">
    <text evidence="3">Belongs to the RxLR effector family.</text>
</comment>
<dbReference type="EMBL" id="BSXT01001235">
    <property type="protein sequence ID" value="GMF40272.1"/>
    <property type="molecule type" value="Genomic_DNA"/>
</dbReference>
<name>A0A9W6XKC6_9STRA</name>
<gene>
    <name evidence="9" type="ORF">Pfra01_001229100</name>
</gene>
<evidence type="ECO:0000256" key="6">
    <source>
        <dbReference type="ARBA" id="ARBA00023026"/>
    </source>
</evidence>
<dbReference type="AlphaFoldDB" id="A0A9W6XKC6"/>
<feature type="signal peptide" evidence="7">
    <location>
        <begin position="1"/>
        <end position="28"/>
    </location>
</feature>
<reference evidence="9" key="1">
    <citation type="submission" date="2023-04" db="EMBL/GenBank/DDBJ databases">
        <title>Phytophthora fragariaefolia NBRC 109709.</title>
        <authorList>
            <person name="Ichikawa N."/>
            <person name="Sato H."/>
            <person name="Tonouchi N."/>
        </authorList>
    </citation>
    <scope>NUCLEOTIDE SEQUENCE</scope>
    <source>
        <strain evidence="9">NBRC 109709</strain>
    </source>
</reference>
<dbReference type="GO" id="GO:0005576">
    <property type="term" value="C:extracellular region"/>
    <property type="evidence" value="ECO:0007669"/>
    <property type="project" value="UniProtKB-SubCell"/>
</dbReference>
<keyword evidence="4" id="KW-0964">Secreted</keyword>
<evidence type="ECO:0000256" key="5">
    <source>
        <dbReference type="ARBA" id="ARBA00022729"/>
    </source>
</evidence>
<keyword evidence="5 7" id="KW-0732">Signal</keyword>
<proteinExistence type="inferred from homology"/>
<evidence type="ECO:0000313" key="10">
    <source>
        <dbReference type="Proteomes" id="UP001165121"/>
    </source>
</evidence>
<comment type="caution">
    <text evidence="9">The sequence shown here is derived from an EMBL/GenBank/DDBJ whole genome shotgun (WGS) entry which is preliminary data.</text>
</comment>
<dbReference type="OrthoDB" id="128291at2759"/>
<accession>A0A9W6XKC6</accession>
<dbReference type="Proteomes" id="UP001165121">
    <property type="component" value="Unassembled WGS sequence"/>
</dbReference>
<evidence type="ECO:0000313" key="9">
    <source>
        <dbReference type="EMBL" id="GMF40272.1"/>
    </source>
</evidence>
<keyword evidence="10" id="KW-1185">Reference proteome</keyword>
<comment type="subcellular location">
    <subcellularLocation>
        <location evidence="1">Host cell</location>
    </subcellularLocation>
    <subcellularLocation>
        <location evidence="2">Secreted</location>
    </subcellularLocation>
</comment>
<evidence type="ECO:0000256" key="7">
    <source>
        <dbReference type="SAM" id="SignalP"/>
    </source>
</evidence>
<dbReference type="Pfam" id="PF22748">
    <property type="entry name" value="PexRD54_WY"/>
    <property type="match status" value="2"/>
</dbReference>
<dbReference type="InterPro" id="IPR054463">
    <property type="entry name" value="PexRD54_WY"/>
</dbReference>
<sequence>MRFRRLIKLPILIIAIAFVAQLGEVVDAKRRSSAYSVWASVYTLSESGGPSVRVLRAGDDGNKGERGGLSVPFTEKLKTLASSKVTPEKLQSCLDKGKPADSVFVRMRLDKVESWLIYLDEFPQWLSYVDDLNAKVSTRKNSAMSILSTHFGDAALYKMIEGAQFITRTKDLAAKLEGKLMQHWVATAKDPDDVFRLMELDKIERDLIRNAKFNVWVKYVDDFNARYPEKATTMVPTLRLHRYDDHVLFNMAAAGMKVEATKSAATKLQEQLIYVWLSSRKSPDDALVELGLGQASSKLFENSLFAGWVRYLHAYNAEFPHRQTGVFDMFMRRFGNDNAAWVIRAAKANDATRDVVTKLESAQLKYGGTKENRLMMWPTY</sequence>
<evidence type="ECO:0000256" key="2">
    <source>
        <dbReference type="ARBA" id="ARBA00004613"/>
    </source>
</evidence>
<feature type="chain" id="PRO_5040979390" evidence="7">
    <location>
        <begin position="29"/>
        <end position="380"/>
    </location>
</feature>
<protein>
    <submittedName>
        <fullName evidence="9">Unnamed protein product</fullName>
    </submittedName>
</protein>
<dbReference type="GO" id="GO:0043657">
    <property type="term" value="C:host cell"/>
    <property type="evidence" value="ECO:0007669"/>
    <property type="project" value="UniProtKB-SubCell"/>
</dbReference>
<feature type="domain" description="RxLR effector PexRD54 WY" evidence="8">
    <location>
        <begin position="273"/>
        <end position="311"/>
    </location>
</feature>